<organism evidence="1 2">
    <name type="scientific">Corynebacterium comes</name>
    <dbReference type="NCBI Taxonomy" id="2675218"/>
    <lineage>
        <taxon>Bacteria</taxon>
        <taxon>Bacillati</taxon>
        <taxon>Actinomycetota</taxon>
        <taxon>Actinomycetes</taxon>
        <taxon>Mycobacteriales</taxon>
        <taxon>Corynebacteriaceae</taxon>
        <taxon>Corynebacterium</taxon>
    </lineage>
</organism>
<dbReference type="RefSeq" id="WP_156226878.1">
    <property type="nucleotide sequence ID" value="NZ_CP046453.1"/>
</dbReference>
<keyword evidence="2" id="KW-1185">Reference proteome</keyword>
<gene>
    <name evidence="1" type="ORF">CETAM_02250</name>
</gene>
<reference evidence="1 2" key="1">
    <citation type="journal article" date="2021" name="Int. J. Syst. Evol. Microbiol.">
        <title>Classification of three corynebacterial strains isolated from a small paddock in North Rhine-Westphalia: proposal of &lt;i&gt;Corynebacterium kalinowskii&lt;/i&gt; sp. nov., &lt;i&gt;Corynebacterium comes&lt;/i&gt; sp. nov. and &lt;i&gt;Corynebacterium occultum&lt;/i&gt; sp. nov.</title>
        <authorList>
            <person name="Schaffert L."/>
            <person name="Ruwe M."/>
            <person name="Milse J."/>
            <person name="Hanuschka K."/>
            <person name="Ortseifen V."/>
            <person name="Droste J."/>
            <person name="Brandt D."/>
            <person name="Schl L."/>
            <person name="Kutter Y."/>
            <person name="Vinke S."/>
            <person name="Vieh P."/>
            <person name="Jacob L."/>
            <person name="L N.C."/>
            <person name="Schulte-Berndt E."/>
            <person name="Hain C."/>
            <person name="Linder M."/>
            <person name="Schmidt P."/>
            <person name="Wollenschl L."/>
            <person name="Luttermann T."/>
            <person name="Thieme E."/>
            <person name="Hassa J."/>
            <person name="Haak M."/>
            <person name="Wittchen M."/>
            <person name="Mentz A."/>
            <person name="Persicke M."/>
            <person name="Busche T."/>
            <person name="R C."/>
        </authorList>
    </citation>
    <scope>NUCLEOTIDE SEQUENCE [LARGE SCALE GENOMIC DNA]</scope>
    <source>
        <strain evidence="1 2">2019</strain>
    </source>
</reference>
<evidence type="ECO:0000313" key="1">
    <source>
        <dbReference type="EMBL" id="QGU03730.1"/>
    </source>
</evidence>
<name>A0A6B8W272_9CORY</name>
<sequence>MPSSPTTPRAFSSADPVDRAVADRLSAGIRALPGVAGLHAGRYGDIALLYPRHRVNGLRRTPSALEVHLVVDLDHPRPLAEIAAMVRGVVKHSLDVPVDVHFDEATGGPS</sequence>
<proteinExistence type="predicted"/>
<evidence type="ECO:0000313" key="2">
    <source>
        <dbReference type="Proteomes" id="UP000425178"/>
    </source>
</evidence>
<dbReference type="AlphaFoldDB" id="A0A6B8W272"/>
<dbReference type="EMBL" id="CP046453">
    <property type="protein sequence ID" value="QGU03730.1"/>
    <property type="molecule type" value="Genomic_DNA"/>
</dbReference>
<dbReference type="KEGG" id="ccoe:CETAM_02250"/>
<dbReference type="Proteomes" id="UP000425178">
    <property type="component" value="Chromosome"/>
</dbReference>
<accession>A0A6B8W272</accession>
<protein>
    <recommendedName>
        <fullName evidence="3">Asp23/Gls24 family envelope stress response protein</fullName>
    </recommendedName>
</protein>
<evidence type="ECO:0008006" key="3">
    <source>
        <dbReference type="Google" id="ProtNLM"/>
    </source>
</evidence>